<organism evidence="2 3">
    <name type="scientific">Pedobacter rhizosphaerae</name>
    <dbReference type="NCBI Taxonomy" id="390241"/>
    <lineage>
        <taxon>Bacteria</taxon>
        <taxon>Pseudomonadati</taxon>
        <taxon>Bacteroidota</taxon>
        <taxon>Sphingobacteriia</taxon>
        <taxon>Sphingobacteriales</taxon>
        <taxon>Sphingobacteriaceae</taxon>
        <taxon>Pedobacter</taxon>
    </lineage>
</organism>
<accession>A0A1H9V5K9</accession>
<evidence type="ECO:0000256" key="1">
    <source>
        <dbReference type="SAM" id="SignalP"/>
    </source>
</evidence>
<gene>
    <name evidence="2" type="ORF">SAMN04488023_1382</name>
</gene>
<dbReference type="OrthoDB" id="1348500at2"/>
<evidence type="ECO:0000313" key="2">
    <source>
        <dbReference type="EMBL" id="SES16962.1"/>
    </source>
</evidence>
<protein>
    <recommendedName>
        <fullName evidence="4">DUF3299 domain-containing protein</fullName>
    </recommendedName>
</protein>
<reference evidence="2 3" key="1">
    <citation type="submission" date="2016-10" db="EMBL/GenBank/DDBJ databases">
        <authorList>
            <person name="de Groot N.N."/>
        </authorList>
    </citation>
    <scope>NUCLEOTIDE SEQUENCE [LARGE SCALE GENOMIC DNA]</scope>
    <source>
        <strain evidence="2 3">DSM 18610</strain>
    </source>
</reference>
<sequence>MKRIILVFFSLLLFSSVYAQHDPSDMIESAEWDIIGTVKTKYVKDGGTTVSFSESIKKYENRPFRLEGFMIPIRVGQKQSRFMLASLPINQCFYCGQNGVPMMVLVEMAEPIPFSKDPVAVKGILKLSSAANADPVTLKMAKKG</sequence>
<evidence type="ECO:0000313" key="3">
    <source>
        <dbReference type="Proteomes" id="UP000199572"/>
    </source>
</evidence>
<evidence type="ECO:0008006" key="4">
    <source>
        <dbReference type="Google" id="ProtNLM"/>
    </source>
</evidence>
<dbReference type="RefSeq" id="WP_090888219.1">
    <property type="nucleotide sequence ID" value="NZ_FOGG01000038.1"/>
</dbReference>
<name>A0A1H9V5K9_9SPHI</name>
<proteinExistence type="predicted"/>
<feature type="chain" id="PRO_5011497768" description="DUF3299 domain-containing protein" evidence="1">
    <location>
        <begin position="20"/>
        <end position="144"/>
    </location>
</feature>
<dbReference type="Proteomes" id="UP000199572">
    <property type="component" value="Unassembled WGS sequence"/>
</dbReference>
<feature type="signal peptide" evidence="1">
    <location>
        <begin position="1"/>
        <end position="19"/>
    </location>
</feature>
<keyword evidence="3" id="KW-1185">Reference proteome</keyword>
<keyword evidence="1" id="KW-0732">Signal</keyword>
<dbReference type="Gene3D" id="2.40.50.870">
    <property type="entry name" value="Protein of unknown function (DUF3299)"/>
    <property type="match status" value="1"/>
</dbReference>
<dbReference type="AlphaFoldDB" id="A0A1H9V5K9"/>
<dbReference type="STRING" id="390241.SAMN04488023_1382"/>
<dbReference type="EMBL" id="FOGG01000038">
    <property type="protein sequence ID" value="SES16962.1"/>
    <property type="molecule type" value="Genomic_DNA"/>
</dbReference>